<dbReference type="InterPro" id="IPR012338">
    <property type="entry name" value="Beta-lactam/transpept-like"/>
</dbReference>
<dbReference type="EMBL" id="JBBMEJ010000011">
    <property type="protein sequence ID" value="MEQ2371357.1"/>
    <property type="molecule type" value="Genomic_DNA"/>
</dbReference>
<dbReference type="Proteomes" id="UP001473063">
    <property type="component" value="Unassembled WGS sequence"/>
</dbReference>
<dbReference type="SUPFAM" id="SSF69360">
    <property type="entry name" value="Cell wall binding repeat"/>
    <property type="match status" value="1"/>
</dbReference>
<dbReference type="Pfam" id="PF13354">
    <property type="entry name" value="Beta-lactamase2"/>
    <property type="match status" value="1"/>
</dbReference>
<gene>
    <name evidence="2" type="ORF">WMO28_10455</name>
</gene>
<comment type="caution">
    <text evidence="2">The sequence shown here is derived from an EMBL/GenBank/DDBJ whole genome shotgun (WGS) entry which is preliminary data.</text>
</comment>
<evidence type="ECO:0000259" key="1">
    <source>
        <dbReference type="Pfam" id="PF13354"/>
    </source>
</evidence>
<reference evidence="2 3" key="1">
    <citation type="submission" date="2024-03" db="EMBL/GenBank/DDBJ databases">
        <title>Human intestinal bacterial collection.</title>
        <authorList>
            <person name="Pauvert C."/>
            <person name="Hitch T.C.A."/>
            <person name="Clavel T."/>
        </authorList>
    </citation>
    <scope>NUCLEOTIDE SEQUENCE [LARGE SCALE GENOMIC DNA]</scope>
    <source>
        <strain evidence="2 3">CLA-JM-H16</strain>
    </source>
</reference>
<dbReference type="InterPro" id="IPR045155">
    <property type="entry name" value="Beta-lactam_cat"/>
</dbReference>
<dbReference type="PANTHER" id="PTHR35333:SF3">
    <property type="entry name" value="BETA-LACTAMASE-TYPE TRANSPEPTIDASE FOLD CONTAINING PROTEIN"/>
    <property type="match status" value="1"/>
</dbReference>
<evidence type="ECO:0000313" key="3">
    <source>
        <dbReference type="Proteomes" id="UP001473063"/>
    </source>
</evidence>
<dbReference type="InterPro" id="IPR000871">
    <property type="entry name" value="Beta-lactam_class-A"/>
</dbReference>
<keyword evidence="3" id="KW-1185">Reference proteome</keyword>
<accession>A0ABV1BFF2</accession>
<dbReference type="GO" id="GO:0016787">
    <property type="term" value="F:hydrolase activity"/>
    <property type="evidence" value="ECO:0007669"/>
    <property type="project" value="UniProtKB-KW"/>
</dbReference>
<name>A0ABV1BFF2_9FIRM</name>
<feature type="domain" description="Beta-lactamase class A catalytic" evidence="1">
    <location>
        <begin position="162"/>
        <end position="240"/>
    </location>
</feature>
<protein>
    <submittedName>
        <fullName evidence="2">Serine hydrolase</fullName>
    </submittedName>
</protein>
<keyword evidence="2" id="KW-0378">Hydrolase</keyword>
<organism evidence="2 3">
    <name type="scientific">Blautia aquisgranensis</name>
    <dbReference type="NCBI Taxonomy" id="3133153"/>
    <lineage>
        <taxon>Bacteria</taxon>
        <taxon>Bacillati</taxon>
        <taxon>Bacillota</taxon>
        <taxon>Clostridia</taxon>
        <taxon>Lachnospirales</taxon>
        <taxon>Lachnospiraceae</taxon>
        <taxon>Blautia</taxon>
    </lineage>
</organism>
<dbReference type="SUPFAM" id="SSF56601">
    <property type="entry name" value="beta-lactamase/transpeptidase-like"/>
    <property type="match status" value="1"/>
</dbReference>
<evidence type="ECO:0000313" key="2">
    <source>
        <dbReference type="EMBL" id="MEQ2371357.1"/>
    </source>
</evidence>
<sequence length="265" mass="30144">MNFTDGYYYFLGTGKLCRKAYFHNLNITVNGKKFKGVYYFRSGNGCLRQKAGWITYGKQKYYVDKNGKRAANCWKSGYYLDASGTIAKNVRTPDGKYVDYREKKSTKSEYQLSAFKDQLKRYTVNYGGNWSIYVKDLKTGNMINLNDQAMYPASTIKAFVMASAKDCGKLLGRIYRGTCVSKKYSQEMLNLLMHQEVRYKIPAGLPSGIVCANKTGETSSVQHDMAIVYGRKTNYVLCVFSSGGSEYHLQNGIRKISSMVYNYLN</sequence>
<dbReference type="PANTHER" id="PTHR35333">
    <property type="entry name" value="BETA-LACTAMASE"/>
    <property type="match status" value="1"/>
</dbReference>
<dbReference type="RefSeq" id="WP_349056949.1">
    <property type="nucleotide sequence ID" value="NZ_JBBMEJ010000011.1"/>
</dbReference>
<dbReference type="Gene3D" id="2.10.270.10">
    <property type="entry name" value="Cholin Binding"/>
    <property type="match status" value="1"/>
</dbReference>
<dbReference type="Gene3D" id="3.40.710.10">
    <property type="entry name" value="DD-peptidase/beta-lactamase superfamily"/>
    <property type="match status" value="2"/>
</dbReference>
<proteinExistence type="predicted"/>